<feature type="transmembrane region" description="Helical" evidence="1">
    <location>
        <begin position="147"/>
        <end position="167"/>
    </location>
</feature>
<name>A0A6C0HP29_9ZZZZ</name>
<feature type="transmembrane region" description="Helical" evidence="1">
    <location>
        <begin position="12"/>
        <end position="32"/>
    </location>
</feature>
<protein>
    <recommendedName>
        <fullName evidence="2">Methyltransferase type 11 domain-containing protein</fullName>
    </recommendedName>
</protein>
<evidence type="ECO:0000256" key="1">
    <source>
        <dbReference type="SAM" id="Phobius"/>
    </source>
</evidence>
<dbReference type="GO" id="GO:0008757">
    <property type="term" value="F:S-adenosylmethionine-dependent methyltransferase activity"/>
    <property type="evidence" value="ECO:0007669"/>
    <property type="project" value="InterPro"/>
</dbReference>
<proteinExistence type="predicted"/>
<organism evidence="3">
    <name type="scientific">viral metagenome</name>
    <dbReference type="NCBI Taxonomy" id="1070528"/>
    <lineage>
        <taxon>unclassified sequences</taxon>
        <taxon>metagenomes</taxon>
        <taxon>organismal metagenomes</taxon>
    </lineage>
</organism>
<dbReference type="AlphaFoldDB" id="A0A6C0HP29"/>
<feature type="domain" description="Methyltransferase type 11" evidence="2">
    <location>
        <begin position="96"/>
        <end position="189"/>
    </location>
</feature>
<reference evidence="3" key="1">
    <citation type="journal article" date="2020" name="Nature">
        <title>Giant virus diversity and host interactions through global metagenomics.</title>
        <authorList>
            <person name="Schulz F."/>
            <person name="Roux S."/>
            <person name="Paez-Espino D."/>
            <person name="Jungbluth S."/>
            <person name="Walsh D.A."/>
            <person name="Denef V.J."/>
            <person name="McMahon K.D."/>
            <person name="Konstantinidis K.T."/>
            <person name="Eloe-Fadrosh E.A."/>
            <person name="Kyrpides N.C."/>
            <person name="Woyke T."/>
        </authorList>
    </citation>
    <scope>NUCLEOTIDE SEQUENCE</scope>
    <source>
        <strain evidence="3">GVMAG-M-3300023184-161</strain>
    </source>
</reference>
<keyword evidence="1" id="KW-0812">Transmembrane</keyword>
<dbReference type="EMBL" id="MN740000">
    <property type="protein sequence ID" value="QHT82448.1"/>
    <property type="molecule type" value="Genomic_DNA"/>
</dbReference>
<dbReference type="InterPro" id="IPR013216">
    <property type="entry name" value="Methyltransf_11"/>
</dbReference>
<dbReference type="CDD" id="cd02440">
    <property type="entry name" value="AdoMet_MTases"/>
    <property type="match status" value="1"/>
</dbReference>
<evidence type="ECO:0000259" key="2">
    <source>
        <dbReference type="Pfam" id="PF08241"/>
    </source>
</evidence>
<dbReference type="Gene3D" id="3.40.50.150">
    <property type="entry name" value="Vaccinia Virus protein VP39"/>
    <property type="match status" value="1"/>
</dbReference>
<accession>A0A6C0HP29</accession>
<keyword evidence="1" id="KW-1133">Transmembrane helix</keyword>
<sequence length="306" mass="35076">MDTQKCDTFFSTVFSKGGLCFSLAVLLLILLYTKKVEGFDEREKNNKEFTLVVGKNIYDDFYSKIYDSLVMDQAKNDFEIMNVINITKPTSNSVFLDIGSGTGHHVGQLRDSKYDAVGVDISPSMNAIASKNYPESTFKTGDCLDTMMFASGSFSHILCLYFTIYYIKDKKLFFGNCNHWLAPDGFLILHLVDREKFDPIIPAGNPFKIVSPQKYADERITKTNVNFNGFDYKAFFDFKNDYVSLFKETFVPKKNGKTRQNEHVFYMETHLEILTIAKSCGFKLIKKIDMVKCGYDNQFLCILQKI</sequence>
<dbReference type="SUPFAM" id="SSF53335">
    <property type="entry name" value="S-adenosyl-L-methionine-dependent methyltransferases"/>
    <property type="match status" value="1"/>
</dbReference>
<keyword evidence="1" id="KW-0472">Membrane</keyword>
<dbReference type="Pfam" id="PF08241">
    <property type="entry name" value="Methyltransf_11"/>
    <property type="match status" value="1"/>
</dbReference>
<evidence type="ECO:0000313" key="3">
    <source>
        <dbReference type="EMBL" id="QHT82448.1"/>
    </source>
</evidence>
<dbReference type="InterPro" id="IPR029063">
    <property type="entry name" value="SAM-dependent_MTases_sf"/>
</dbReference>